<dbReference type="InterPro" id="IPR011010">
    <property type="entry name" value="DNA_brk_join_enz"/>
</dbReference>
<geneLocation type="plasmid" evidence="3 4">
    <name>unnamed1</name>
</geneLocation>
<gene>
    <name evidence="3" type="ORF">AADV58_16955</name>
</gene>
<keyword evidence="4" id="KW-1185">Reference proteome</keyword>
<name>A0ABZ2XLE6_9RHOO</name>
<dbReference type="SUPFAM" id="SSF56349">
    <property type="entry name" value="DNA breaking-rejoining enzymes"/>
    <property type="match status" value="1"/>
</dbReference>
<evidence type="ECO:0000256" key="2">
    <source>
        <dbReference type="SAM" id="Coils"/>
    </source>
</evidence>
<evidence type="ECO:0000256" key="1">
    <source>
        <dbReference type="ARBA" id="ARBA00023172"/>
    </source>
</evidence>
<proteinExistence type="predicted"/>
<evidence type="ECO:0000313" key="3">
    <source>
        <dbReference type="EMBL" id="WZJ23446.1"/>
    </source>
</evidence>
<organism evidence="3 4">
    <name type="scientific">Azonexus hydrophilus</name>
    <dbReference type="NCBI Taxonomy" id="418702"/>
    <lineage>
        <taxon>Bacteria</taxon>
        <taxon>Pseudomonadati</taxon>
        <taxon>Pseudomonadota</taxon>
        <taxon>Betaproteobacteria</taxon>
        <taxon>Rhodocyclales</taxon>
        <taxon>Azonexaceae</taxon>
        <taxon>Azonexus</taxon>
    </lineage>
</organism>
<dbReference type="Gene3D" id="1.10.443.10">
    <property type="entry name" value="Intergrase catalytic core"/>
    <property type="match status" value="1"/>
</dbReference>
<dbReference type="EMBL" id="CP151407">
    <property type="protein sequence ID" value="WZJ23446.1"/>
    <property type="molecule type" value="Genomic_DNA"/>
</dbReference>
<accession>A0ABZ2XLE6</accession>
<evidence type="ECO:0000313" key="4">
    <source>
        <dbReference type="Proteomes" id="UP001479520"/>
    </source>
</evidence>
<dbReference type="RefSeq" id="WP_152091044.1">
    <property type="nucleotide sequence ID" value="NZ_CP151407.1"/>
</dbReference>
<feature type="coiled-coil region" evidence="2">
    <location>
        <begin position="219"/>
        <end position="246"/>
    </location>
</feature>
<reference evidence="3 4" key="1">
    <citation type="submission" date="2024-04" db="EMBL/GenBank/DDBJ databases">
        <title>Dissimilatory iodate-reducing microorganisms contribute to the enrichment of iodine in groundwater.</title>
        <authorList>
            <person name="Jiang Z."/>
        </authorList>
    </citation>
    <scope>NUCLEOTIDE SEQUENCE [LARGE SCALE GENOMIC DNA]</scope>
    <source>
        <strain evidence="3 4">NCP973</strain>
        <plasmid evidence="3 4">unnamed1</plasmid>
    </source>
</reference>
<dbReference type="Proteomes" id="UP001479520">
    <property type="component" value="Plasmid unnamed1"/>
</dbReference>
<keyword evidence="2" id="KW-0175">Coiled coil</keyword>
<dbReference type="InterPro" id="IPR013762">
    <property type="entry name" value="Integrase-like_cat_sf"/>
</dbReference>
<protein>
    <submittedName>
        <fullName evidence="3">Site-specific integrase</fullName>
    </submittedName>
</protein>
<keyword evidence="3" id="KW-0614">Plasmid</keyword>
<keyword evidence="1" id="KW-0233">DNA recombination</keyword>
<sequence length="685" mass="77382">MNVSDLSELLDRIARVDGRVKLLALDGQAVAKLSSMVVWAYRDRRSLQATVRFGDTEFRPQNINKAVVINSGSTMFDFEIKSIMLALLHLGLQEGGTTYKWNSVSQRVRTLNRFAGYLIKRGVRSFRDFETMELLRLRTLMLGFMLAGEDHGGLSAQECSSGYKTFRDALKHVADYGLVIRSDYRDLLDDLTLGAIDKHEAEARLRHPIIPTGVMKSLIAEADAYIKEAGAQLQELEALMRLTNTAIPGSPVKEVRTVIPSRQRVAHARLSKLIQRYFKDLPRHVYMLVLAFTGMRDNEAFALETGSAGKRKENGEQLFFVKSILSKTDDNTIELDWVANELTYEAISLLSRINELFYERARFFLEHLSDRLTPEQHHELELGLSDRRLFGIRMTASTTAFIWTGTGSDYNVMLSLRKYRIPVTRADIAQLERMECNYQSVSANSGSRGVPYEEGICFNLSPHQFRHTFAWFIIANRLGDIDDIKYQFKHLNRAMTLVYGERGYKSLSELKECIEFFETFVNQKSIDDIVQSSVEGQVAGGGGERLVKLLKGLNGGQDEVVYGAEHQAHFHSAKDVVAFATRHSESIRGLPHGYCTKGPSCKIKNAADPSHCLYCDTYFATPKHLPYWKTIKANCETKLDRIAAMPDTAQGQFAAFRQVLEDNLFAANKIIGRLLPPTQDNQRAS</sequence>